<dbReference type="AlphaFoldDB" id="A0AAW0JML7"/>
<evidence type="ECO:0000313" key="1">
    <source>
        <dbReference type="EMBL" id="KAK7827286.1"/>
    </source>
</evidence>
<keyword evidence="2" id="KW-1185">Reference proteome</keyword>
<comment type="caution">
    <text evidence="1">The sequence shown here is derived from an EMBL/GenBank/DDBJ whole genome shotgun (WGS) entry which is preliminary data.</text>
</comment>
<protein>
    <submittedName>
        <fullName evidence="1">Uncharacterized protein</fullName>
    </submittedName>
</protein>
<sequence>MQSVSLNGAFHWIVEQNDGSESILAFDIANEKFRLYRKPRNEDLPSLEVLGDASVLLNAAQNFRIIMIFG</sequence>
<gene>
    <name evidence="1" type="ORF">CFP56_031232</name>
</gene>
<dbReference type="Proteomes" id="UP000237347">
    <property type="component" value="Unassembled WGS sequence"/>
</dbReference>
<evidence type="ECO:0000313" key="2">
    <source>
        <dbReference type="Proteomes" id="UP000237347"/>
    </source>
</evidence>
<accession>A0AAW0JML7</accession>
<organism evidence="1 2">
    <name type="scientific">Quercus suber</name>
    <name type="common">Cork oak</name>
    <dbReference type="NCBI Taxonomy" id="58331"/>
    <lineage>
        <taxon>Eukaryota</taxon>
        <taxon>Viridiplantae</taxon>
        <taxon>Streptophyta</taxon>
        <taxon>Embryophyta</taxon>
        <taxon>Tracheophyta</taxon>
        <taxon>Spermatophyta</taxon>
        <taxon>Magnoliopsida</taxon>
        <taxon>eudicotyledons</taxon>
        <taxon>Gunneridae</taxon>
        <taxon>Pentapetalae</taxon>
        <taxon>rosids</taxon>
        <taxon>fabids</taxon>
        <taxon>Fagales</taxon>
        <taxon>Fagaceae</taxon>
        <taxon>Quercus</taxon>
    </lineage>
</organism>
<name>A0AAW0JML7_QUESU</name>
<reference evidence="1 2" key="1">
    <citation type="journal article" date="2018" name="Sci. Data">
        <title>The draft genome sequence of cork oak.</title>
        <authorList>
            <person name="Ramos A.M."/>
            <person name="Usie A."/>
            <person name="Barbosa P."/>
            <person name="Barros P.M."/>
            <person name="Capote T."/>
            <person name="Chaves I."/>
            <person name="Simoes F."/>
            <person name="Abreu I."/>
            <person name="Carrasquinho I."/>
            <person name="Faro C."/>
            <person name="Guimaraes J.B."/>
            <person name="Mendonca D."/>
            <person name="Nobrega F."/>
            <person name="Rodrigues L."/>
            <person name="Saibo N.J.M."/>
            <person name="Varela M.C."/>
            <person name="Egas C."/>
            <person name="Matos J."/>
            <person name="Miguel C.M."/>
            <person name="Oliveira M.M."/>
            <person name="Ricardo C.P."/>
            <person name="Goncalves S."/>
        </authorList>
    </citation>
    <scope>NUCLEOTIDE SEQUENCE [LARGE SCALE GENOMIC DNA]</scope>
    <source>
        <strain evidence="2">cv. HL8</strain>
    </source>
</reference>
<dbReference type="EMBL" id="PKMF04000524">
    <property type="protein sequence ID" value="KAK7827286.1"/>
    <property type="molecule type" value="Genomic_DNA"/>
</dbReference>
<proteinExistence type="predicted"/>